<protein>
    <submittedName>
        <fullName evidence="4">Putative ribosomal protein L31e</fullName>
    </submittedName>
</protein>
<keyword evidence="2 4" id="KW-0689">Ribosomal protein</keyword>
<accession>A0A2P6QMW9</accession>
<dbReference type="SMART" id="SM01380">
    <property type="entry name" value="Ribosomal_L31e"/>
    <property type="match status" value="1"/>
</dbReference>
<dbReference type="GO" id="GO:0003735">
    <property type="term" value="F:structural constituent of ribosome"/>
    <property type="evidence" value="ECO:0007669"/>
    <property type="project" value="InterPro"/>
</dbReference>
<name>A0A2P6QMW9_ROSCH</name>
<comment type="similarity">
    <text evidence="1">Belongs to the eukaryotic ribosomal protein eL31 family.</text>
</comment>
<reference evidence="4 5" key="1">
    <citation type="journal article" date="2018" name="Nat. Genet.">
        <title>The Rosa genome provides new insights in the design of modern roses.</title>
        <authorList>
            <person name="Bendahmane M."/>
        </authorList>
    </citation>
    <scope>NUCLEOTIDE SEQUENCE [LARGE SCALE GENOMIC DNA]</scope>
    <source>
        <strain evidence="5">cv. Old Blush</strain>
    </source>
</reference>
<dbReference type="PROSITE" id="PS01144">
    <property type="entry name" value="RIBOSOMAL_L31E"/>
    <property type="match status" value="1"/>
</dbReference>
<dbReference type="InterPro" id="IPR020052">
    <property type="entry name" value="Ribosomal_eL31_CS"/>
</dbReference>
<keyword evidence="3" id="KW-0687">Ribonucleoprotein</keyword>
<sequence>MGNCSGRVGTRLKTPLFPENIIHSSCKKVPNSIKEIRKFAQKAMGTNDVRVDMKLNKQFWGRGIRSIPRRIRVRIARKTNE</sequence>
<dbReference type="AlphaFoldDB" id="A0A2P6QMW9"/>
<dbReference type="PANTHER" id="PTHR10956:SF52">
    <property type="entry name" value="LARGE RIBOSOMAL SUBUNIT PROTEIN EL31X-RELATED"/>
    <property type="match status" value="1"/>
</dbReference>
<evidence type="ECO:0000313" key="4">
    <source>
        <dbReference type="EMBL" id="PRQ35526.1"/>
    </source>
</evidence>
<evidence type="ECO:0000313" key="5">
    <source>
        <dbReference type="Proteomes" id="UP000238479"/>
    </source>
</evidence>
<dbReference type="GO" id="GO:0022625">
    <property type="term" value="C:cytosolic large ribosomal subunit"/>
    <property type="evidence" value="ECO:0007669"/>
    <property type="project" value="TreeGrafter"/>
</dbReference>
<dbReference type="PANTHER" id="PTHR10956">
    <property type="entry name" value="60S RIBOSOMAL PROTEIN L31"/>
    <property type="match status" value="1"/>
</dbReference>
<dbReference type="Gramene" id="PRQ35526">
    <property type="protein sequence ID" value="PRQ35526"/>
    <property type="gene ID" value="RchiOBHm_Chr5g0080991"/>
</dbReference>
<gene>
    <name evidence="4" type="ORF">RchiOBHm_Chr5g0080991</name>
</gene>
<dbReference type="Proteomes" id="UP000238479">
    <property type="component" value="Chromosome 5"/>
</dbReference>
<evidence type="ECO:0000256" key="2">
    <source>
        <dbReference type="ARBA" id="ARBA00022980"/>
    </source>
</evidence>
<dbReference type="Pfam" id="PF01198">
    <property type="entry name" value="Ribosomal_L31e"/>
    <property type="match status" value="1"/>
</dbReference>
<evidence type="ECO:0000256" key="3">
    <source>
        <dbReference type="ARBA" id="ARBA00023274"/>
    </source>
</evidence>
<dbReference type="EMBL" id="PDCK01000043">
    <property type="protein sequence ID" value="PRQ35526.1"/>
    <property type="molecule type" value="Genomic_DNA"/>
</dbReference>
<dbReference type="Gene3D" id="3.10.440.10">
    <property type="match status" value="1"/>
</dbReference>
<keyword evidence="5" id="KW-1185">Reference proteome</keyword>
<dbReference type="InterPro" id="IPR000054">
    <property type="entry name" value="Ribosomal_eL31"/>
</dbReference>
<dbReference type="InterPro" id="IPR023621">
    <property type="entry name" value="Ribosomal_eL31_dom_sf"/>
</dbReference>
<dbReference type="STRING" id="74649.A0A2P6QMW9"/>
<dbReference type="SUPFAM" id="SSF54575">
    <property type="entry name" value="Ribosomal protein L31e"/>
    <property type="match status" value="1"/>
</dbReference>
<organism evidence="4 5">
    <name type="scientific">Rosa chinensis</name>
    <name type="common">China rose</name>
    <dbReference type="NCBI Taxonomy" id="74649"/>
    <lineage>
        <taxon>Eukaryota</taxon>
        <taxon>Viridiplantae</taxon>
        <taxon>Streptophyta</taxon>
        <taxon>Embryophyta</taxon>
        <taxon>Tracheophyta</taxon>
        <taxon>Spermatophyta</taxon>
        <taxon>Magnoliopsida</taxon>
        <taxon>eudicotyledons</taxon>
        <taxon>Gunneridae</taxon>
        <taxon>Pentapetalae</taxon>
        <taxon>rosids</taxon>
        <taxon>fabids</taxon>
        <taxon>Rosales</taxon>
        <taxon>Rosaceae</taxon>
        <taxon>Rosoideae</taxon>
        <taxon>Rosoideae incertae sedis</taxon>
        <taxon>Rosa</taxon>
    </lineage>
</organism>
<proteinExistence type="inferred from homology"/>
<comment type="caution">
    <text evidence="4">The sequence shown here is derived from an EMBL/GenBank/DDBJ whole genome shotgun (WGS) entry which is preliminary data.</text>
</comment>
<dbReference type="GO" id="GO:0002181">
    <property type="term" value="P:cytoplasmic translation"/>
    <property type="evidence" value="ECO:0007669"/>
    <property type="project" value="TreeGrafter"/>
</dbReference>
<evidence type="ECO:0000256" key="1">
    <source>
        <dbReference type="ARBA" id="ARBA00010808"/>
    </source>
</evidence>